<gene>
    <name evidence="2" type="ORF">HCDG_05474</name>
</gene>
<dbReference type="HOGENOM" id="CLU_1383799_0_0_1"/>
<dbReference type="STRING" id="544712.C6HGZ3"/>
<proteinExistence type="predicted"/>
<accession>C6HGZ3</accession>
<evidence type="ECO:0000256" key="1">
    <source>
        <dbReference type="SAM" id="MobiDB-lite"/>
    </source>
</evidence>
<dbReference type="EMBL" id="GG692427">
    <property type="protein sequence ID" value="EER40077.1"/>
    <property type="molecule type" value="Genomic_DNA"/>
</dbReference>
<evidence type="ECO:0000313" key="3">
    <source>
        <dbReference type="Proteomes" id="UP000002624"/>
    </source>
</evidence>
<feature type="compositionally biased region" description="Basic and acidic residues" evidence="1">
    <location>
        <begin position="8"/>
        <end position="22"/>
    </location>
</feature>
<dbReference type="AlphaFoldDB" id="C6HGZ3"/>
<dbReference type="VEuPathDB" id="FungiDB:HCDG_05474"/>
<dbReference type="OrthoDB" id="4206905at2759"/>
<reference evidence="3" key="1">
    <citation type="submission" date="2009-05" db="EMBL/GenBank/DDBJ databases">
        <title>The genome sequence of Ajellomyces capsulatus strain H143.</title>
        <authorList>
            <person name="Champion M."/>
            <person name="Cuomo C.A."/>
            <person name="Ma L.-J."/>
            <person name="Henn M.R."/>
            <person name="Sil A."/>
            <person name="Goldman B."/>
            <person name="Young S.K."/>
            <person name="Kodira C.D."/>
            <person name="Zeng Q."/>
            <person name="Koehrsen M."/>
            <person name="Alvarado L."/>
            <person name="Berlin A.M."/>
            <person name="Borenstein D."/>
            <person name="Chen Z."/>
            <person name="Engels R."/>
            <person name="Freedman E."/>
            <person name="Gellesch M."/>
            <person name="Goldberg J."/>
            <person name="Griggs A."/>
            <person name="Gujja S."/>
            <person name="Heiman D.I."/>
            <person name="Hepburn T.A."/>
            <person name="Howarth C."/>
            <person name="Jen D."/>
            <person name="Larson L."/>
            <person name="Lewis B."/>
            <person name="Mehta T."/>
            <person name="Park D."/>
            <person name="Pearson M."/>
            <person name="Roberts A."/>
            <person name="Saif S."/>
            <person name="Shea T.D."/>
            <person name="Shenoy N."/>
            <person name="Sisk P."/>
            <person name="Stolte C."/>
            <person name="Sykes S."/>
            <person name="Walk T."/>
            <person name="White J."/>
            <person name="Yandava C."/>
            <person name="Klein B."/>
            <person name="McEwen J.G."/>
            <person name="Puccia R."/>
            <person name="Goldman G.H."/>
            <person name="Felipe M.S."/>
            <person name="Nino-Vega G."/>
            <person name="San-Blas G."/>
            <person name="Taylor J.W."/>
            <person name="Mendoza L."/>
            <person name="Galagan J.E."/>
            <person name="Nusbaum C."/>
            <person name="Birren B.W."/>
        </authorList>
    </citation>
    <scope>NUCLEOTIDE SEQUENCE [LARGE SCALE GENOMIC DNA]</scope>
    <source>
        <strain evidence="3">H143</strain>
    </source>
</reference>
<name>C6HGZ3_AJECH</name>
<evidence type="ECO:0000313" key="2">
    <source>
        <dbReference type="EMBL" id="EER40077.1"/>
    </source>
</evidence>
<dbReference type="Proteomes" id="UP000002624">
    <property type="component" value="Unassembled WGS sequence"/>
</dbReference>
<feature type="region of interest" description="Disordered" evidence="1">
    <location>
        <begin position="1"/>
        <end position="29"/>
    </location>
</feature>
<protein>
    <submittedName>
        <fullName evidence="2">Uncharacterized protein</fullName>
    </submittedName>
</protein>
<organism evidence="2 3">
    <name type="scientific">Ajellomyces capsulatus (strain H143)</name>
    <name type="common">Darling's disease fungus</name>
    <name type="synonym">Histoplasma capsulatum</name>
    <dbReference type="NCBI Taxonomy" id="544712"/>
    <lineage>
        <taxon>Eukaryota</taxon>
        <taxon>Fungi</taxon>
        <taxon>Dikarya</taxon>
        <taxon>Ascomycota</taxon>
        <taxon>Pezizomycotina</taxon>
        <taxon>Eurotiomycetes</taxon>
        <taxon>Eurotiomycetidae</taxon>
        <taxon>Onygenales</taxon>
        <taxon>Ajellomycetaceae</taxon>
        <taxon>Histoplasma</taxon>
    </lineage>
</organism>
<sequence>MRPSTLEHGAKTQELGLKRSSLELEGDSQDGDATFYKPLPKADFPAFNWDNADFYDWSEGYSAESRRVDYTLQNTVKSLWWVASYWQTAALAAVCCRENPRIGTSQCRPMPPIVANVVNVKLRPSMSIFRSKAGILQAFHDGKHLHISKSKFYDFKENIRENCEFFARWTYRIPCDDTITTLPIDGKKLNARTCQLS</sequence>